<feature type="compositionally biased region" description="Polar residues" evidence="1">
    <location>
        <begin position="74"/>
        <end position="85"/>
    </location>
</feature>
<dbReference type="EMBL" id="OY660887">
    <property type="protein sequence ID" value="CAJ1087112.1"/>
    <property type="molecule type" value="Genomic_DNA"/>
</dbReference>
<evidence type="ECO:0000256" key="1">
    <source>
        <dbReference type="SAM" id="MobiDB-lite"/>
    </source>
</evidence>
<feature type="region of interest" description="Disordered" evidence="1">
    <location>
        <begin position="55"/>
        <end position="103"/>
    </location>
</feature>
<dbReference type="Proteomes" id="UP001178508">
    <property type="component" value="Chromosome 24"/>
</dbReference>
<name>A0AAV1HM26_XYRNO</name>
<gene>
    <name evidence="2" type="ORF">XNOV1_A040078</name>
</gene>
<reference evidence="2" key="1">
    <citation type="submission" date="2023-08" db="EMBL/GenBank/DDBJ databases">
        <authorList>
            <person name="Alioto T."/>
            <person name="Alioto T."/>
            <person name="Gomez Garrido J."/>
        </authorList>
    </citation>
    <scope>NUCLEOTIDE SEQUENCE</scope>
</reference>
<organism evidence="2 3">
    <name type="scientific">Xyrichtys novacula</name>
    <name type="common">Pearly razorfish</name>
    <name type="synonym">Hemipteronotus novacula</name>
    <dbReference type="NCBI Taxonomy" id="13765"/>
    <lineage>
        <taxon>Eukaryota</taxon>
        <taxon>Metazoa</taxon>
        <taxon>Chordata</taxon>
        <taxon>Craniata</taxon>
        <taxon>Vertebrata</taxon>
        <taxon>Euteleostomi</taxon>
        <taxon>Actinopterygii</taxon>
        <taxon>Neopterygii</taxon>
        <taxon>Teleostei</taxon>
        <taxon>Neoteleostei</taxon>
        <taxon>Acanthomorphata</taxon>
        <taxon>Eupercaria</taxon>
        <taxon>Labriformes</taxon>
        <taxon>Labridae</taxon>
        <taxon>Xyrichtys</taxon>
    </lineage>
</organism>
<proteinExistence type="predicted"/>
<evidence type="ECO:0000313" key="3">
    <source>
        <dbReference type="Proteomes" id="UP001178508"/>
    </source>
</evidence>
<keyword evidence="3" id="KW-1185">Reference proteome</keyword>
<protein>
    <submittedName>
        <fullName evidence="2">Uncharacterized protein</fullName>
    </submittedName>
</protein>
<evidence type="ECO:0000313" key="2">
    <source>
        <dbReference type="EMBL" id="CAJ1087112.1"/>
    </source>
</evidence>
<sequence>MPPRYLRDYRTELYGQPPKHFSQCAEPAAETSETVLLRQEVAQLKSMMKDLHERVEQYEHGYSEGDSEEDCHPRTTQSSPNQPVTSVPAPQCEKSMSEPNLTESVPALPPGKMSQSVQTLFPYAPTLSAAQAKYNQPRGLHSSRIPFIQRLYLHLKSQPILSHLLTIQVL</sequence>
<accession>A0AAV1HM26</accession>
<dbReference type="AlphaFoldDB" id="A0AAV1HM26"/>